<name>A0AAV8VMJ9_9CUCU</name>
<organism evidence="2 3">
    <name type="scientific">Exocentrus adspersus</name>
    <dbReference type="NCBI Taxonomy" id="1586481"/>
    <lineage>
        <taxon>Eukaryota</taxon>
        <taxon>Metazoa</taxon>
        <taxon>Ecdysozoa</taxon>
        <taxon>Arthropoda</taxon>
        <taxon>Hexapoda</taxon>
        <taxon>Insecta</taxon>
        <taxon>Pterygota</taxon>
        <taxon>Neoptera</taxon>
        <taxon>Endopterygota</taxon>
        <taxon>Coleoptera</taxon>
        <taxon>Polyphaga</taxon>
        <taxon>Cucujiformia</taxon>
        <taxon>Chrysomeloidea</taxon>
        <taxon>Cerambycidae</taxon>
        <taxon>Lamiinae</taxon>
        <taxon>Acanthocinini</taxon>
        <taxon>Exocentrus</taxon>
    </lineage>
</organism>
<gene>
    <name evidence="2" type="ORF">NQ315_003226</name>
</gene>
<accession>A0AAV8VMJ9</accession>
<proteinExistence type="predicted"/>
<evidence type="ECO:0000313" key="3">
    <source>
        <dbReference type="Proteomes" id="UP001159042"/>
    </source>
</evidence>
<dbReference type="EMBL" id="JANEYG010000053">
    <property type="protein sequence ID" value="KAJ8915463.1"/>
    <property type="molecule type" value="Genomic_DNA"/>
</dbReference>
<dbReference type="PANTHER" id="PTHR37162:SF1">
    <property type="entry name" value="BED-TYPE DOMAIN-CONTAINING PROTEIN"/>
    <property type="match status" value="1"/>
</dbReference>
<feature type="region of interest" description="Disordered" evidence="1">
    <location>
        <begin position="438"/>
        <end position="466"/>
    </location>
</feature>
<protein>
    <recommendedName>
        <fullName evidence="4">DUF4371 domain-containing protein</fullName>
    </recommendedName>
</protein>
<evidence type="ECO:0000256" key="1">
    <source>
        <dbReference type="SAM" id="MobiDB-lite"/>
    </source>
</evidence>
<comment type="caution">
    <text evidence="2">The sequence shown here is derived from an EMBL/GenBank/DDBJ whole genome shotgun (WGS) entry which is preliminary data.</text>
</comment>
<dbReference type="InterPro" id="IPR012337">
    <property type="entry name" value="RNaseH-like_sf"/>
</dbReference>
<dbReference type="Proteomes" id="UP001159042">
    <property type="component" value="Unassembled WGS sequence"/>
</dbReference>
<sequence>MSRNARHYRAAWEAEAQFSGWLMCAEGDPTKAFCKLCKCLLQAHKKDLSNHAKCKKHLEAFKYSQVSFNNTKLTKFFGVNIPEDRKLAELKMAAFIAEHGSILTVDHLGNLLPSLDKSSALLSGIKLHRTKSSGLISNVISPCMLEDLIQDIGDKSYSMIIDESTSVDTKKTLCIMVRYFSEKKMKIVTTFYRLLEIEAGDAETLTNTFKNQLPLDGLNINNLIGIGVDGANVMVGEHHSFSSILREDVPHLITIKCVSHSLHLAAENACKILPRHLEYIVRECHNWFSYSSKRQIEYSLLYETIAGKKPLKIDKLSGTRWLARISAITKILEQWDALQLHFQLAKDKERCYTSGQLDLMLSNHAKGKLAIPDRRIKISSDHAKGKLAIADRQIKISADHAKGKSAIADRRIKNFVRPREGEVGDSRLRHKNFIRLREGQVDDSRPTNKNSGVLPGRNPSRNKKVHMDGYSDNRVYSGPDHIHQNNWRVGHVSTTYFTFDEI</sequence>
<reference evidence="2 3" key="1">
    <citation type="journal article" date="2023" name="Insect Mol. Biol.">
        <title>Genome sequencing provides insights into the evolution of gene families encoding plant cell wall-degrading enzymes in longhorned beetles.</title>
        <authorList>
            <person name="Shin N.R."/>
            <person name="Okamura Y."/>
            <person name="Kirsch R."/>
            <person name="Pauchet Y."/>
        </authorList>
    </citation>
    <scope>NUCLEOTIDE SEQUENCE [LARGE SCALE GENOMIC DNA]</scope>
    <source>
        <strain evidence="2">EAD_L_NR</strain>
    </source>
</reference>
<keyword evidence="3" id="KW-1185">Reference proteome</keyword>
<evidence type="ECO:0008006" key="4">
    <source>
        <dbReference type="Google" id="ProtNLM"/>
    </source>
</evidence>
<evidence type="ECO:0000313" key="2">
    <source>
        <dbReference type="EMBL" id="KAJ8915463.1"/>
    </source>
</evidence>
<dbReference type="AlphaFoldDB" id="A0AAV8VMJ9"/>
<dbReference type="PANTHER" id="PTHR37162">
    <property type="entry name" value="HAT FAMILY DIMERISATION DOMAINCONTAINING PROTEIN-RELATED"/>
    <property type="match status" value="1"/>
</dbReference>
<dbReference type="SUPFAM" id="SSF53098">
    <property type="entry name" value="Ribonuclease H-like"/>
    <property type="match status" value="1"/>
</dbReference>